<dbReference type="OrthoDB" id="10010101at2"/>
<sequence length="138" mass="16746">MKKAIISTYFISLLSLFLPFMATYNDNFKRTTISGFEYFYKYHSWQYLLIFLLLLLFYRMIDRQYVKYKRLIPFLLTITLIICYFGLPITYAIQSNLRLGSEVLKFHEFGYFISFVLFMITNFLVYWDCFSKNGSYDK</sequence>
<feature type="transmembrane region" description="Helical" evidence="1">
    <location>
        <begin position="44"/>
        <end position="61"/>
    </location>
</feature>
<evidence type="ECO:0000313" key="3">
    <source>
        <dbReference type="Proteomes" id="UP000269374"/>
    </source>
</evidence>
<keyword evidence="3" id="KW-1185">Reference proteome</keyword>
<feature type="transmembrane region" description="Helical" evidence="1">
    <location>
        <begin position="7"/>
        <end position="24"/>
    </location>
</feature>
<evidence type="ECO:0000313" key="2">
    <source>
        <dbReference type="EMBL" id="AYG00615.1"/>
    </source>
</evidence>
<name>A0A387B9V1_9LACT</name>
<protein>
    <submittedName>
        <fullName evidence="2">Uncharacterized protein</fullName>
    </submittedName>
</protein>
<feature type="transmembrane region" description="Helical" evidence="1">
    <location>
        <begin position="73"/>
        <end position="93"/>
    </location>
</feature>
<keyword evidence="1" id="KW-0472">Membrane</keyword>
<dbReference type="Proteomes" id="UP000269374">
    <property type="component" value="Chromosome"/>
</dbReference>
<feature type="transmembrane region" description="Helical" evidence="1">
    <location>
        <begin position="109"/>
        <end position="129"/>
    </location>
</feature>
<reference evidence="2 3" key="1">
    <citation type="submission" date="2018-09" db="EMBL/GenBank/DDBJ databases">
        <title>Genome sequencing of strain 1JSPR-7.</title>
        <authorList>
            <person name="Heo J."/>
            <person name="Kim S.-J."/>
            <person name="Kwon S.-W."/>
        </authorList>
    </citation>
    <scope>NUCLEOTIDE SEQUENCE [LARGE SCALE GENOMIC DNA]</scope>
    <source>
        <strain evidence="2 3">1JSPR-7</strain>
    </source>
</reference>
<organism evidence="2 3">
    <name type="scientific">Lactococcus allomyrinae</name>
    <dbReference type="NCBI Taxonomy" id="2419773"/>
    <lineage>
        <taxon>Bacteria</taxon>
        <taxon>Bacillati</taxon>
        <taxon>Bacillota</taxon>
        <taxon>Bacilli</taxon>
        <taxon>Lactobacillales</taxon>
        <taxon>Streptococcaceae</taxon>
        <taxon>Lactococcus</taxon>
    </lineage>
</organism>
<evidence type="ECO:0000256" key="1">
    <source>
        <dbReference type="SAM" id="Phobius"/>
    </source>
</evidence>
<keyword evidence="1" id="KW-1133">Transmembrane helix</keyword>
<dbReference type="EMBL" id="CP032627">
    <property type="protein sequence ID" value="AYG00615.1"/>
    <property type="molecule type" value="Genomic_DNA"/>
</dbReference>
<dbReference type="KEGG" id="lact:D7I46_05615"/>
<gene>
    <name evidence="2" type="ORF">D7I46_05615</name>
</gene>
<proteinExistence type="predicted"/>
<keyword evidence="1" id="KW-0812">Transmembrane</keyword>
<dbReference type="AlphaFoldDB" id="A0A387B9V1"/>
<accession>A0A387B9V1</accession>